<keyword evidence="2" id="KW-1185">Reference proteome</keyword>
<name>A0A518DQ25_9BACT</name>
<gene>
    <name evidence="1" type="ORF">Pla8534_17170</name>
</gene>
<dbReference type="Proteomes" id="UP000317648">
    <property type="component" value="Chromosome"/>
</dbReference>
<evidence type="ECO:0000313" key="1">
    <source>
        <dbReference type="EMBL" id="QDU93931.1"/>
    </source>
</evidence>
<dbReference type="AlphaFoldDB" id="A0A518DQ25"/>
<organism evidence="1 2">
    <name type="scientific">Lignipirellula cremea</name>
    <dbReference type="NCBI Taxonomy" id="2528010"/>
    <lineage>
        <taxon>Bacteria</taxon>
        <taxon>Pseudomonadati</taxon>
        <taxon>Planctomycetota</taxon>
        <taxon>Planctomycetia</taxon>
        <taxon>Pirellulales</taxon>
        <taxon>Pirellulaceae</taxon>
        <taxon>Lignipirellula</taxon>
    </lineage>
</organism>
<reference evidence="1 2" key="1">
    <citation type="submission" date="2019-02" db="EMBL/GenBank/DDBJ databases">
        <title>Deep-cultivation of Planctomycetes and their phenomic and genomic characterization uncovers novel biology.</title>
        <authorList>
            <person name="Wiegand S."/>
            <person name="Jogler M."/>
            <person name="Boedeker C."/>
            <person name="Pinto D."/>
            <person name="Vollmers J."/>
            <person name="Rivas-Marin E."/>
            <person name="Kohn T."/>
            <person name="Peeters S.H."/>
            <person name="Heuer A."/>
            <person name="Rast P."/>
            <person name="Oberbeckmann S."/>
            <person name="Bunk B."/>
            <person name="Jeske O."/>
            <person name="Meyerdierks A."/>
            <person name="Storesund J.E."/>
            <person name="Kallscheuer N."/>
            <person name="Luecker S."/>
            <person name="Lage O.M."/>
            <person name="Pohl T."/>
            <person name="Merkel B.J."/>
            <person name="Hornburger P."/>
            <person name="Mueller R.-W."/>
            <person name="Bruemmer F."/>
            <person name="Labrenz M."/>
            <person name="Spormann A.M."/>
            <person name="Op den Camp H."/>
            <person name="Overmann J."/>
            <person name="Amann R."/>
            <person name="Jetten M.S.M."/>
            <person name="Mascher T."/>
            <person name="Medema M.H."/>
            <person name="Devos D.P."/>
            <person name="Kaster A.-K."/>
            <person name="Ovreas L."/>
            <person name="Rohde M."/>
            <person name="Galperin M.Y."/>
            <person name="Jogler C."/>
        </authorList>
    </citation>
    <scope>NUCLEOTIDE SEQUENCE [LARGE SCALE GENOMIC DNA]</scope>
    <source>
        <strain evidence="1 2">Pla85_3_4</strain>
    </source>
</reference>
<dbReference type="EMBL" id="CP036433">
    <property type="protein sequence ID" value="QDU93931.1"/>
    <property type="molecule type" value="Genomic_DNA"/>
</dbReference>
<dbReference type="RefSeq" id="WP_145051479.1">
    <property type="nucleotide sequence ID" value="NZ_CP036433.1"/>
</dbReference>
<evidence type="ECO:0000313" key="2">
    <source>
        <dbReference type="Proteomes" id="UP000317648"/>
    </source>
</evidence>
<proteinExistence type="predicted"/>
<sequence length="112" mass="12897">MKTSEEMIDWLAVRMGNIFQRPLMYGGTGAGVEDWLYVYTEFWAEIVDRRDEWQTVRWQVGAEEDCGSNSFSGRYAEAHPEASEPEISAYTVAQWRKVADRLGMPVVLREAD</sequence>
<protein>
    <submittedName>
        <fullName evidence="1">Uncharacterized protein</fullName>
    </submittedName>
</protein>
<dbReference type="OrthoDB" id="9553949at2"/>
<dbReference type="KEGG" id="lcre:Pla8534_17170"/>
<accession>A0A518DQ25</accession>